<evidence type="ECO:0000313" key="2">
    <source>
        <dbReference type="Proteomes" id="UP000051096"/>
    </source>
</evidence>
<comment type="caution">
    <text evidence="1">The sequence shown here is derived from an EMBL/GenBank/DDBJ whole genome shotgun (WGS) entry which is preliminary data.</text>
</comment>
<dbReference type="AlphaFoldDB" id="A0A0S8GLJ0"/>
<dbReference type="EMBL" id="LJUO01000011">
    <property type="protein sequence ID" value="KPK73346.1"/>
    <property type="molecule type" value="Genomic_DNA"/>
</dbReference>
<accession>A0A0S8GLJ0</accession>
<sequence>MTHHLANLEQIFAYILKESSAQGIVDVLHGDIRFMVERHILVRDLENFITYFNFVPHTQHAPSKLKLDHKLVQAFVDRTYGGGLKQTHEQRARKLHEYLQVTLGDHVKVDSECITTLERHLKEERAPSLAKLMRKARIALILKWFRGPLQDQLSDDLQDYISFLAAAYGQLQASRIFDIAWQTHKVGTNDWAVITSELMVFVSAIAQALSIVRDAKDKQQQYVSYHQQFQLVLNSLDNLMKRNQKDEVDTIDAFTDKIIVSVSLIYLQDDFVEKDPELEKFIQLLISLYYQFRDKRFSVVI</sequence>
<name>A0A0S8GLJ0_UNCW3</name>
<protein>
    <submittedName>
        <fullName evidence="1">Uncharacterized protein</fullName>
    </submittedName>
</protein>
<gene>
    <name evidence="1" type="ORF">AMJ87_02155</name>
</gene>
<organism evidence="1 2">
    <name type="scientific">candidate division WOR_3 bacterium SM23_60</name>
    <dbReference type="NCBI Taxonomy" id="1703780"/>
    <lineage>
        <taxon>Bacteria</taxon>
        <taxon>Bacteria division WOR-3</taxon>
    </lineage>
</organism>
<dbReference type="Proteomes" id="UP000051096">
    <property type="component" value="Unassembled WGS sequence"/>
</dbReference>
<evidence type="ECO:0000313" key="1">
    <source>
        <dbReference type="EMBL" id="KPK73346.1"/>
    </source>
</evidence>
<proteinExistence type="predicted"/>
<reference evidence="1 2" key="1">
    <citation type="journal article" date="2015" name="Microbiome">
        <title>Genomic resolution of linkages in carbon, nitrogen, and sulfur cycling among widespread estuary sediment bacteria.</title>
        <authorList>
            <person name="Baker B.J."/>
            <person name="Lazar C.S."/>
            <person name="Teske A.P."/>
            <person name="Dick G.J."/>
        </authorList>
    </citation>
    <scope>NUCLEOTIDE SEQUENCE [LARGE SCALE GENOMIC DNA]</scope>
    <source>
        <strain evidence="1">SM23_60</strain>
    </source>
</reference>